<dbReference type="Proteomes" id="UP001190700">
    <property type="component" value="Unassembled WGS sequence"/>
</dbReference>
<dbReference type="EMBL" id="LGRX02025006">
    <property type="protein sequence ID" value="KAK3253105.1"/>
    <property type="molecule type" value="Genomic_DNA"/>
</dbReference>
<name>A0AAE0F7E2_9CHLO</name>
<organism evidence="2 3">
    <name type="scientific">Cymbomonas tetramitiformis</name>
    <dbReference type="NCBI Taxonomy" id="36881"/>
    <lineage>
        <taxon>Eukaryota</taxon>
        <taxon>Viridiplantae</taxon>
        <taxon>Chlorophyta</taxon>
        <taxon>Pyramimonadophyceae</taxon>
        <taxon>Pyramimonadales</taxon>
        <taxon>Pyramimonadaceae</taxon>
        <taxon>Cymbomonas</taxon>
    </lineage>
</organism>
<reference evidence="2 3" key="1">
    <citation type="journal article" date="2015" name="Genome Biol. Evol.">
        <title>Comparative Genomics of a Bacterivorous Green Alga Reveals Evolutionary Causalities and Consequences of Phago-Mixotrophic Mode of Nutrition.</title>
        <authorList>
            <person name="Burns J.A."/>
            <person name="Paasch A."/>
            <person name="Narechania A."/>
            <person name="Kim E."/>
        </authorList>
    </citation>
    <scope>NUCLEOTIDE SEQUENCE [LARGE SCALE GENOMIC DNA]</scope>
    <source>
        <strain evidence="2 3">PLY_AMNH</strain>
    </source>
</reference>
<accession>A0AAE0F7E2</accession>
<protein>
    <submittedName>
        <fullName evidence="2">Uncharacterized protein</fullName>
    </submittedName>
</protein>
<sequence>MSDSAVGGKENPASLEEALSYIEPEAEVQLSACEPKVFVPFVVKKDEVPRKVQIERKKRHFAAQDIGNLLAAEGINSFASQPSGEELAIFDDYDFDTRTQEEWVAPEALKLGVGVKVARYPPGGGPPTWVPATVLGCDPETNHYNVSIDHGQTLIVPRIDMCFNAEDPFRFVKRRCDAHKRRLATEKIFLYNLYVLSMPTDDIPSLTADRIHRVLGFALNTKRLQDMLQRTSPLIQEINVDYATTMNKVVFDRSMIQPKAAQKMLVDPDDFPLPKKPPVPEQACVPMPRYDFSDLYGEFHVSTCLTRGEIIAGNAHLRGECNKVVKLELFNITFETSATLEQFVSTQTLAIDQIAGFLKERWLAKLKDDLANNFRGWIGGARNMENESTLRKFQKMGQFMMEDSLRFLVSSSLEQFCDFMHTHCSPVVKAESLHKVEQLSPPQDDYDKIKPALFALEVVMGEEAFSYSTDLVNFEPELLKVFEHSLTALQGLPLIDFIAKEPKFWEKTPMLRSVELAEEAVKTKHAALAEVVKHSTTAAAKEAWVGSQRTRERKKRAYEQNPGACHQRVACERGRKQEAPTDLFPPEQDGGPVNPPAPSMAARPERAEEGGLLD</sequence>
<feature type="compositionally biased region" description="Basic and acidic residues" evidence="1">
    <location>
        <begin position="603"/>
        <end position="614"/>
    </location>
</feature>
<comment type="caution">
    <text evidence="2">The sequence shown here is derived from an EMBL/GenBank/DDBJ whole genome shotgun (WGS) entry which is preliminary data.</text>
</comment>
<gene>
    <name evidence="2" type="ORF">CYMTET_37628</name>
</gene>
<dbReference type="AlphaFoldDB" id="A0AAE0F7E2"/>
<evidence type="ECO:0000256" key="1">
    <source>
        <dbReference type="SAM" id="MobiDB-lite"/>
    </source>
</evidence>
<feature type="compositionally biased region" description="Basic and acidic residues" evidence="1">
    <location>
        <begin position="569"/>
        <end position="579"/>
    </location>
</feature>
<keyword evidence="3" id="KW-1185">Reference proteome</keyword>
<evidence type="ECO:0000313" key="2">
    <source>
        <dbReference type="EMBL" id="KAK3253105.1"/>
    </source>
</evidence>
<evidence type="ECO:0000313" key="3">
    <source>
        <dbReference type="Proteomes" id="UP001190700"/>
    </source>
</evidence>
<feature type="region of interest" description="Disordered" evidence="1">
    <location>
        <begin position="548"/>
        <end position="614"/>
    </location>
</feature>
<proteinExistence type="predicted"/>